<dbReference type="AlphaFoldDB" id="A0A1E1KSS0"/>
<dbReference type="Proteomes" id="UP000178129">
    <property type="component" value="Unassembled WGS sequence"/>
</dbReference>
<accession>A0A1E1KSS0</accession>
<dbReference type="PROSITE" id="PS51354">
    <property type="entry name" value="GLUTAREDOXIN_2"/>
    <property type="match status" value="1"/>
</dbReference>
<dbReference type="SUPFAM" id="SSF52833">
    <property type="entry name" value="Thioredoxin-like"/>
    <property type="match status" value="1"/>
</dbReference>
<protein>
    <submittedName>
        <fullName evidence="2">Related to glutathione S-transferase</fullName>
    </submittedName>
</protein>
<dbReference type="EMBL" id="FJUW01000021">
    <property type="protein sequence ID" value="CZT01071.1"/>
    <property type="molecule type" value="Genomic_DNA"/>
</dbReference>
<feature type="domain" description="GST N-terminal" evidence="1">
    <location>
        <begin position="7"/>
        <end position="86"/>
    </location>
</feature>
<sequence length="239" mass="26498">MSSNTTPDIILYTNHNCPWAHRAHIALRELGLEYTEEIIDLNTPRTAEYLKINPRGLVPSISYNGEIVTESAIVAQFLVDSHPSHLVKTSSEEGGALQRARIAYFVDAYFSKVNGGFYSIFTAEGEEKEKLGAAFVENVRKEIEPLLQDAAPFFGGSKKLTLAEVQTGSFILRVLGLPKYEELNLLPKSMLAGFETKTPAFWRWANAVVAEKSVNFIFDEKKVAEVTAARIAKMKAAAK</sequence>
<dbReference type="Gene3D" id="1.20.1050.10">
    <property type="match status" value="1"/>
</dbReference>
<dbReference type="Gene3D" id="3.40.30.10">
    <property type="entry name" value="Glutaredoxin"/>
    <property type="match status" value="1"/>
</dbReference>
<dbReference type="InterPro" id="IPR036249">
    <property type="entry name" value="Thioredoxin-like_sf"/>
</dbReference>
<dbReference type="InterPro" id="IPR040079">
    <property type="entry name" value="Glutathione_S-Trfase"/>
</dbReference>
<dbReference type="PROSITE" id="PS50404">
    <property type="entry name" value="GST_NTER"/>
    <property type="match status" value="1"/>
</dbReference>
<dbReference type="InterPro" id="IPR050983">
    <property type="entry name" value="GST_Omega/HSP26"/>
</dbReference>
<dbReference type="CDD" id="cd00570">
    <property type="entry name" value="GST_N_family"/>
    <property type="match status" value="1"/>
</dbReference>
<gene>
    <name evidence="2" type="ORF">RCO7_02798</name>
</gene>
<dbReference type="PANTHER" id="PTHR43968">
    <property type="match status" value="1"/>
</dbReference>
<dbReference type="InterPro" id="IPR004045">
    <property type="entry name" value="Glutathione_S-Trfase_N"/>
</dbReference>
<reference evidence="3" key="1">
    <citation type="submission" date="2016-03" db="EMBL/GenBank/DDBJ databases">
        <authorList>
            <person name="Ploux O."/>
        </authorList>
    </citation>
    <scope>NUCLEOTIDE SEQUENCE [LARGE SCALE GENOMIC DNA]</scope>
    <source>
        <strain evidence="3">UK7</strain>
    </source>
</reference>
<proteinExistence type="predicted"/>
<dbReference type="InParanoid" id="A0A1E1KSS0"/>
<evidence type="ECO:0000259" key="1">
    <source>
        <dbReference type="PROSITE" id="PS50404"/>
    </source>
</evidence>
<dbReference type="SFLD" id="SFLDS00019">
    <property type="entry name" value="Glutathione_Transferase_(cytos"/>
    <property type="match status" value="1"/>
</dbReference>
<dbReference type="Pfam" id="PF13409">
    <property type="entry name" value="GST_N_2"/>
    <property type="match status" value="1"/>
</dbReference>
<evidence type="ECO:0000313" key="3">
    <source>
        <dbReference type="Proteomes" id="UP000178129"/>
    </source>
</evidence>
<dbReference type="SUPFAM" id="SSF47616">
    <property type="entry name" value="GST C-terminal domain-like"/>
    <property type="match status" value="1"/>
</dbReference>
<dbReference type="SFLD" id="SFLDG00358">
    <property type="entry name" value="Main_(cytGST)"/>
    <property type="match status" value="1"/>
</dbReference>
<dbReference type="STRING" id="914237.A0A1E1KSS0"/>
<evidence type="ECO:0000313" key="2">
    <source>
        <dbReference type="EMBL" id="CZT01071.1"/>
    </source>
</evidence>
<comment type="caution">
    <text evidence="2">The sequence shown here is derived from an EMBL/GenBank/DDBJ whole genome shotgun (WGS) entry which is preliminary data.</text>
</comment>
<organism evidence="2 3">
    <name type="scientific">Rhynchosporium graminicola</name>
    <dbReference type="NCBI Taxonomy" id="2792576"/>
    <lineage>
        <taxon>Eukaryota</taxon>
        <taxon>Fungi</taxon>
        <taxon>Dikarya</taxon>
        <taxon>Ascomycota</taxon>
        <taxon>Pezizomycotina</taxon>
        <taxon>Leotiomycetes</taxon>
        <taxon>Helotiales</taxon>
        <taxon>Ploettnerulaceae</taxon>
        <taxon>Rhynchosporium</taxon>
    </lineage>
</organism>
<dbReference type="GO" id="GO:0005737">
    <property type="term" value="C:cytoplasm"/>
    <property type="evidence" value="ECO:0007669"/>
    <property type="project" value="TreeGrafter"/>
</dbReference>
<name>A0A1E1KSS0_9HELO</name>
<dbReference type="InterPro" id="IPR036282">
    <property type="entry name" value="Glutathione-S-Trfase_C_sf"/>
</dbReference>
<keyword evidence="3" id="KW-1185">Reference proteome</keyword>
<dbReference type="PANTHER" id="PTHR43968:SF8">
    <property type="entry name" value="S-TRANSFERASE, PUTATIVE (AFU_ORTHOLOGUE AFUA_2G00590)-RELATED"/>
    <property type="match status" value="1"/>
</dbReference>